<evidence type="ECO:0000259" key="1">
    <source>
        <dbReference type="PROSITE" id="PS50908"/>
    </source>
</evidence>
<feature type="domain" description="RWD" evidence="1">
    <location>
        <begin position="8"/>
        <end position="106"/>
    </location>
</feature>
<dbReference type="PANTHER" id="PTHR45740:SF2">
    <property type="entry name" value="POLY [ADP-RIBOSE] POLYMERASE"/>
    <property type="match status" value="1"/>
</dbReference>
<dbReference type="GO" id="GO:0003950">
    <property type="term" value="F:NAD+ poly-ADP-ribosyltransferase activity"/>
    <property type="evidence" value="ECO:0007669"/>
    <property type="project" value="TreeGrafter"/>
</dbReference>
<dbReference type="GO" id="GO:0005634">
    <property type="term" value="C:nucleus"/>
    <property type="evidence" value="ECO:0007669"/>
    <property type="project" value="TreeGrafter"/>
</dbReference>
<dbReference type="InterPro" id="IPR051712">
    <property type="entry name" value="ARTD-AVP"/>
</dbReference>
<sequence>MSCQEREEELFSVQAIYNDDFNTFEALDETHFRFRSVPIVLSIVVPLAYPDPAHLPEITIESDGLGVSHLQMFQLRMRLEAIIQNKCHEPVLFDLTEETREFTEGLRDDVKLCLEEEEEDENEEWVDYSPNDDKRITDTATVQSHMGALTLTAIAKQLPPVTQLLHAEIVLRTDLRKRYMNMRRTIQQAATHGIRDRRAKDAAWDSFGQEEIVFHGTLRQHVGSIVRSGFVVPGEKTVTGETVGVRCGSTWGQGIYTSPDPGYSLSYTDYTPDGSVKGKRRLLLGQKLIVCAIVMGRRRDMSDPCRGVRSTENGFDSHVCPSKKEYVVFHSAQVLPLYVLHIGDANHKKSVATSFSNNSVQATVPELTAYARKHLPQGFGAASGHRFVVEAIAPVDDDEELWGEYQHDSEGVDNKGEFQDERLVYHWKNYQWRG</sequence>
<proteinExistence type="predicted"/>
<dbReference type="SUPFAM" id="SSF56399">
    <property type="entry name" value="ADP-ribosylation"/>
    <property type="match status" value="1"/>
</dbReference>
<dbReference type="EMBL" id="JABCKI010000637">
    <property type="protein sequence ID" value="KAG5649922.1"/>
    <property type="molecule type" value="Genomic_DNA"/>
</dbReference>
<keyword evidence="3" id="KW-1185">Reference proteome</keyword>
<dbReference type="Proteomes" id="UP000717328">
    <property type="component" value="Unassembled WGS sequence"/>
</dbReference>
<evidence type="ECO:0000313" key="2">
    <source>
        <dbReference type="EMBL" id="KAG5649922.1"/>
    </source>
</evidence>
<dbReference type="Pfam" id="PF05773">
    <property type="entry name" value="RWD"/>
    <property type="match status" value="1"/>
</dbReference>
<comment type="caution">
    <text evidence="2">The sequence shown here is derived from an EMBL/GenBank/DDBJ whole genome shotgun (WGS) entry which is preliminary data.</text>
</comment>
<protein>
    <recommendedName>
        <fullName evidence="1">RWD domain-containing protein</fullName>
    </recommendedName>
</protein>
<reference evidence="2" key="1">
    <citation type="submission" date="2021-02" db="EMBL/GenBank/DDBJ databases">
        <authorList>
            <person name="Nieuwenhuis M."/>
            <person name="Van De Peppel L.J.J."/>
        </authorList>
    </citation>
    <scope>NUCLEOTIDE SEQUENCE</scope>
    <source>
        <strain evidence="2">D49</strain>
    </source>
</reference>
<dbReference type="InterPro" id="IPR006575">
    <property type="entry name" value="RWD_dom"/>
</dbReference>
<dbReference type="AlphaFoldDB" id="A0A9P7GG03"/>
<dbReference type="PANTHER" id="PTHR45740">
    <property type="entry name" value="POLY [ADP-RIBOSE] POLYMERASE"/>
    <property type="match status" value="1"/>
</dbReference>
<dbReference type="GO" id="GO:1990404">
    <property type="term" value="F:NAD+-protein mono-ADP-ribosyltransferase activity"/>
    <property type="evidence" value="ECO:0007669"/>
    <property type="project" value="TreeGrafter"/>
</dbReference>
<dbReference type="PROSITE" id="PS50908">
    <property type="entry name" value="RWD"/>
    <property type="match status" value="1"/>
</dbReference>
<evidence type="ECO:0000313" key="3">
    <source>
        <dbReference type="Proteomes" id="UP000717328"/>
    </source>
</evidence>
<gene>
    <name evidence="2" type="ORF">H0H81_001485</name>
</gene>
<organism evidence="2 3">
    <name type="scientific">Sphagnurus paluster</name>
    <dbReference type="NCBI Taxonomy" id="117069"/>
    <lineage>
        <taxon>Eukaryota</taxon>
        <taxon>Fungi</taxon>
        <taxon>Dikarya</taxon>
        <taxon>Basidiomycota</taxon>
        <taxon>Agaricomycotina</taxon>
        <taxon>Agaricomycetes</taxon>
        <taxon>Agaricomycetidae</taxon>
        <taxon>Agaricales</taxon>
        <taxon>Tricholomatineae</taxon>
        <taxon>Lyophyllaceae</taxon>
        <taxon>Sphagnurus</taxon>
    </lineage>
</organism>
<accession>A0A9P7GG03</accession>
<dbReference type="Gene3D" id="3.90.228.10">
    <property type="match status" value="1"/>
</dbReference>
<dbReference type="Gene3D" id="3.10.110.10">
    <property type="entry name" value="Ubiquitin Conjugating Enzyme"/>
    <property type="match status" value="1"/>
</dbReference>
<dbReference type="SUPFAM" id="SSF54495">
    <property type="entry name" value="UBC-like"/>
    <property type="match status" value="1"/>
</dbReference>
<reference evidence="2" key="2">
    <citation type="submission" date="2021-10" db="EMBL/GenBank/DDBJ databases">
        <title>Phylogenomics reveals ancestral predisposition of the termite-cultivated fungus Termitomyces towards a domesticated lifestyle.</title>
        <authorList>
            <person name="Auxier B."/>
            <person name="Grum-Grzhimaylo A."/>
            <person name="Cardenas M.E."/>
            <person name="Lodge J.D."/>
            <person name="Laessoe T."/>
            <person name="Pedersen O."/>
            <person name="Smith M.E."/>
            <person name="Kuyper T.W."/>
            <person name="Franco-Molano E.A."/>
            <person name="Baroni T.J."/>
            <person name="Aanen D.K."/>
        </authorList>
    </citation>
    <scope>NUCLEOTIDE SEQUENCE</scope>
    <source>
        <strain evidence="2">D49</strain>
    </source>
</reference>
<dbReference type="OrthoDB" id="10256774at2759"/>
<dbReference type="SMART" id="SM00591">
    <property type="entry name" value="RWD"/>
    <property type="match status" value="1"/>
</dbReference>
<name>A0A9P7GG03_9AGAR</name>
<dbReference type="InterPro" id="IPR016135">
    <property type="entry name" value="UBQ-conjugating_enzyme/RWD"/>
</dbReference>